<dbReference type="AlphaFoldDB" id="G3IBA7"/>
<organism evidence="1 2">
    <name type="scientific">Cricetulus griseus</name>
    <name type="common">Chinese hamster</name>
    <name type="synonym">Cricetulus barabensis griseus</name>
    <dbReference type="NCBI Taxonomy" id="10029"/>
    <lineage>
        <taxon>Eukaryota</taxon>
        <taxon>Metazoa</taxon>
        <taxon>Chordata</taxon>
        <taxon>Craniata</taxon>
        <taxon>Vertebrata</taxon>
        <taxon>Euteleostomi</taxon>
        <taxon>Mammalia</taxon>
        <taxon>Eutheria</taxon>
        <taxon>Euarchontoglires</taxon>
        <taxon>Glires</taxon>
        <taxon>Rodentia</taxon>
        <taxon>Myomorpha</taxon>
        <taxon>Muroidea</taxon>
        <taxon>Cricetidae</taxon>
        <taxon>Cricetinae</taxon>
        <taxon>Cricetulus</taxon>
    </lineage>
</organism>
<dbReference type="InParanoid" id="G3IBA7"/>
<proteinExistence type="predicted"/>
<gene>
    <name evidence="1" type="ORF">I79_020927</name>
</gene>
<reference evidence="2" key="1">
    <citation type="journal article" date="2011" name="Nat. Biotechnol.">
        <title>The genomic sequence of the Chinese hamster ovary (CHO)-K1 cell line.</title>
        <authorList>
            <person name="Xu X."/>
            <person name="Nagarajan H."/>
            <person name="Lewis N.E."/>
            <person name="Pan S."/>
            <person name="Cai Z."/>
            <person name="Liu X."/>
            <person name="Chen W."/>
            <person name="Xie M."/>
            <person name="Wang W."/>
            <person name="Hammond S."/>
            <person name="Andersen M.R."/>
            <person name="Neff N."/>
            <person name="Passarelli B."/>
            <person name="Koh W."/>
            <person name="Fan H.C."/>
            <person name="Wang J."/>
            <person name="Gui Y."/>
            <person name="Lee K.H."/>
            <person name="Betenbaugh M.J."/>
            <person name="Quake S.R."/>
            <person name="Famili I."/>
            <person name="Palsson B.O."/>
            <person name="Wang J."/>
        </authorList>
    </citation>
    <scope>NUCLEOTIDE SEQUENCE [LARGE SCALE GENOMIC DNA]</scope>
    <source>
        <strain evidence="2">CHO K1 cell line</strain>
    </source>
</reference>
<dbReference type="Proteomes" id="UP000001075">
    <property type="component" value="Unassembled WGS sequence"/>
</dbReference>
<evidence type="ECO:0000313" key="1">
    <source>
        <dbReference type="EMBL" id="EGW11149.1"/>
    </source>
</evidence>
<dbReference type="EMBL" id="JH001808">
    <property type="protein sequence ID" value="EGW11149.1"/>
    <property type="molecule type" value="Genomic_DNA"/>
</dbReference>
<accession>G3IBA7</accession>
<sequence>MEQRNEGLVLSVAHNLMVNGCPSRPLVLRNPCSTPNRGCQLSIPINLGKWTSAVSWRQGQWCKSSGAGSPIWGLC</sequence>
<protein>
    <submittedName>
        <fullName evidence="1">Uncharacterized protein</fullName>
    </submittedName>
</protein>
<evidence type="ECO:0000313" key="2">
    <source>
        <dbReference type="Proteomes" id="UP000001075"/>
    </source>
</evidence>
<name>G3IBA7_CRIGR</name>